<dbReference type="InterPro" id="IPR036291">
    <property type="entry name" value="NAD(P)-bd_dom_sf"/>
</dbReference>
<dbReference type="SUPFAM" id="SSF55048">
    <property type="entry name" value="Probable ACP-binding domain of malonyl-CoA ACP transacylase"/>
    <property type="match status" value="1"/>
</dbReference>
<dbReference type="Pfam" id="PF08240">
    <property type="entry name" value="ADH_N"/>
    <property type="match status" value="1"/>
</dbReference>
<dbReference type="GO" id="GO:0004312">
    <property type="term" value="F:fatty acid synthase activity"/>
    <property type="evidence" value="ECO:0007669"/>
    <property type="project" value="TreeGrafter"/>
</dbReference>
<dbReference type="CDD" id="cd05195">
    <property type="entry name" value="enoyl_red"/>
    <property type="match status" value="1"/>
</dbReference>
<keyword evidence="5" id="KW-0511">Multifunctional enzyme</keyword>
<feature type="active site" description="Proton donor; for dehydratase activity" evidence="6">
    <location>
        <position position="1177"/>
    </location>
</feature>
<dbReference type="InterPro" id="IPR050091">
    <property type="entry name" value="PKS_NRPS_Biosynth_Enz"/>
</dbReference>
<dbReference type="Pfam" id="PF14765">
    <property type="entry name" value="PS-DH"/>
    <property type="match status" value="1"/>
</dbReference>
<dbReference type="InterPro" id="IPR013968">
    <property type="entry name" value="PKS_KR"/>
</dbReference>
<protein>
    <submittedName>
        <fullName evidence="10">Reducing polyketide synthase hmp8</fullName>
    </submittedName>
</protein>
<dbReference type="InterPro" id="IPR049552">
    <property type="entry name" value="PKS_DH_N"/>
</dbReference>
<dbReference type="Pfam" id="PF02801">
    <property type="entry name" value="Ketoacyl-synt_C"/>
    <property type="match status" value="1"/>
</dbReference>
<keyword evidence="11" id="KW-1185">Reference proteome</keyword>
<dbReference type="PROSITE" id="PS00606">
    <property type="entry name" value="KS3_1"/>
    <property type="match status" value="1"/>
</dbReference>
<dbReference type="SUPFAM" id="SSF52151">
    <property type="entry name" value="FabD/lysophospholipase-like"/>
    <property type="match status" value="1"/>
</dbReference>
<dbReference type="Pfam" id="PF21089">
    <property type="entry name" value="PKS_DH_N"/>
    <property type="match status" value="1"/>
</dbReference>
<feature type="domain" description="PKS/mFAS DH" evidence="9">
    <location>
        <begin position="956"/>
        <end position="1265"/>
    </location>
</feature>
<evidence type="ECO:0000256" key="3">
    <source>
        <dbReference type="ARBA" id="ARBA00022679"/>
    </source>
</evidence>
<evidence type="ECO:0000313" key="11">
    <source>
        <dbReference type="Proteomes" id="UP000481288"/>
    </source>
</evidence>
<dbReference type="InterPro" id="IPR032821">
    <property type="entry name" value="PKS_assoc"/>
</dbReference>
<dbReference type="InterPro" id="IPR020841">
    <property type="entry name" value="PKS_Beta-ketoAc_synthase_dom"/>
</dbReference>
<dbReference type="Proteomes" id="UP000481288">
    <property type="component" value="Unassembled WGS sequence"/>
</dbReference>
<dbReference type="InterPro" id="IPR013154">
    <property type="entry name" value="ADH-like_N"/>
</dbReference>
<feature type="region of interest" description="N-terminal hotdog fold" evidence="6">
    <location>
        <begin position="956"/>
        <end position="1090"/>
    </location>
</feature>
<keyword evidence="2" id="KW-0597">Phosphoprotein</keyword>
<dbReference type="Pfam" id="PF00698">
    <property type="entry name" value="Acyl_transf_1"/>
    <property type="match status" value="1"/>
</dbReference>
<evidence type="ECO:0000256" key="5">
    <source>
        <dbReference type="ARBA" id="ARBA00023268"/>
    </source>
</evidence>
<dbReference type="PROSITE" id="PS52019">
    <property type="entry name" value="PKS_MFAS_DH"/>
    <property type="match status" value="1"/>
</dbReference>
<comment type="caution">
    <text evidence="10">The sequence shown here is derived from an EMBL/GenBank/DDBJ whole genome shotgun (WGS) entry which is preliminary data.</text>
</comment>
<dbReference type="PROSITE" id="PS00012">
    <property type="entry name" value="PHOSPHOPANTETHEINE"/>
    <property type="match status" value="1"/>
</dbReference>
<feature type="region of interest" description="C-terminal hotdog fold" evidence="6">
    <location>
        <begin position="1111"/>
        <end position="1265"/>
    </location>
</feature>
<dbReference type="Pfam" id="PF13602">
    <property type="entry name" value="ADH_zinc_N_2"/>
    <property type="match status" value="1"/>
</dbReference>
<dbReference type="InterPro" id="IPR016039">
    <property type="entry name" value="Thiolase-like"/>
</dbReference>
<sequence>MSDTAEKMDYTGDIAIVGMSCRFPGEGEGVDGFWQSISSGQSAWSQIPSDRFNPSAFWSPHKRSNTSITRGGFFLHDDLAAFDAGFFTLPKAEVHAMDPQQRLLIEVAYEALESAGLPLQSVAGSRTGVYVGVFTHDYYEMLRKDAENMPTFTVHGTASTAMAGRLSWLWDLRGPSFALDTACSSGLVALHLAVQGLRAGESDAALVGGTNLLISPDMFKVASSASFLAPDGRSKAFNESADGYGRGEGVGVLTLKRVEDAIRDGDPIRAVIRGTACNQDGRTPGMTLPSSEAQATLIRDAYHGAGVRMEDTGYVEAHGTGTQAGDQEETKSLFLTIASAKKEARNEKLLIGSVKSNIGHLEASAGIAALIKTVLVLEHGVIPPTITAKTLNSKIPFAAWNLSVPTSLTPFPGSGLRRASVNSFGFCGTNAHAIVDDAYSYLQSRGIANGNHFTRNSSRMLTNSSNANGVDGTKISVSYPLLFALSAQDKEGTKRVKQSLAEFLSKKDKTQDKESREFLVDLAHTLNARRTHHQWKTYLVASSVQELVETLNDKETPPPEYLGATRPPRLGFVFTGQGAQWGGMGMELMAYPAFSESIVAADKYLKTELGCSWSAEEELRLPKAQSKVGIAEYSQPLCTVLQVALVDLLREWGITPTAVTGHSSGEIGAAYCLGALSREDSWKVAYYRGVLSTSLKDANGSMMAVGMSPEKASDLISQVAPGEVTVACINSPSSVTMSGDMVGIEKLLVALNKEGIFARKLQVDTAYHSHHMQMVASDYMDTILDIQTGSPVNGCIMQSSATGTAVATSELGPAHWVRNLVSPVQFASAIQDLVRPTAEKARATKNSVDVLVEIGPHSALQGPSLQSLKAIGVTDVPYLSVLSRFENGIKTSLAMAGDLFARSFPVAITKGNETIASSRKPRALVGLPKYPWNHQQRYWAETRWAREQRMREHPPLSLLGAPLPSPVADEHAWRGYMRMREQPWTADHKVQGSILYPGAGFLTMAIEAAAQVADSDREVRGFQLRNVQLVLPIVLQEDHDVEYSIVLRPHLTGTMSTGSTWTEFVISSSPDGTTFERNCLGLIQVEYSGGQDLLDAVSMRQRIDDITAKCNVPIATDAFYENLTSLGLAYGPSFAKASAIRIRPGQSSAVVDIPDLGLEDVLRTGNRPHVIHPALLDAVFHTIFASVLGAGELTTAMIPKTIDSVFISMDAPFRANEQLSGVCETRPQGLKEYMADISMEDHKTKLPALKIEGLCCTKIAGDAPADEASAASSLCTKVVWRPHINLLDDRALAQLGFTTKGSVFSKLSEVITLMHHVNPAMTLMEFATSSRCMMPKLQIDAEVFATTNYQIACSETTKPAIQECLSQLGQHSKYQILDLQDCLSSEKLTADFIIATNDGSADSRSSIEAVFEKLPVGGRIGLIEKGPSSNIDSLLRAARLKTSLVLEDQEHLVKIIAKEDSDVETSQSSSEEVVILINGRTATETKLSNELQSRGFKPIVVEWNDLAAASAMREKRCISLVELKNPLLELLSEKDFSRLVDVMKNALHVSWVVGSDENKPSTAMITGMLRVLHNEVPGLEPISILVDAISCSQPDELAVLIARVFATPMGEREFQILNGIPHICRVVPDEPLNDTIDRLTGPKDAQEPETLTYGEVNASERPLRLAIGKPGQLDAVRFQLEDGPEAPLLPDEVEIQVKVSALNFRDVMSIMGLIPSPTLGIEASGVVRRIGSAVSHLKVSDRVALVGNDAHASIMRGKASHAFKVPDAMTFEQAAALPIVSYTAWYGLVRIANARKGQTVLIHAGTGGVGQAALQIARHLGLEIFTTVSNDEKRQLVHEKYGVAKDHIFGSRDLAFARGIMKITDGRGVDIVLNSLAGETLRKSWDCIAPSGHFVEIGLKDIVDDTRLGMRPFMRGASFTSVNLKDLWDNQIDLMAEVVEGTKSYLVEGLVKPADPLVSYPVSDLVKAMRLLQSGKHKGKLVLKWTSDAQIPVLRSPAPPLRLEHGVFLLVGGMGGLGRSIARFLVSHGARKFCFLSRSAGTSADARSLLEELAEHGAQSRVIACDVSDATSLATALDKCKAELGPVRGVFQCAAVLRDALFAKMTYDDWTGSTRSKVQGSQNLSDALPHVDFFILLSSFAGVFGNRGQTNYAAGCAFQDALAATRRARGQSAVSIDLGVMRDVGALAENGAQGDIKEWEKVWGIRESRFLALMRLCMQADEMGIGSRVVTGLGTRAGSLEAGIKPPYYFETDPRFSVLAHVGGGGVRGPEPSDAEQPLSAMIPQAETVQDAASLVLTALTDRVAKMLDLSPSDLDTGRFLHTYGVDSLAAIEVVNWALREVQARIAVFDVMAAVPMTIFSERVAAKSGLLSKTLVEAN</sequence>
<dbReference type="SUPFAM" id="SSF47336">
    <property type="entry name" value="ACP-like"/>
    <property type="match status" value="1"/>
</dbReference>
<evidence type="ECO:0000256" key="4">
    <source>
        <dbReference type="ARBA" id="ARBA00023002"/>
    </source>
</evidence>
<dbReference type="PANTHER" id="PTHR43775:SF29">
    <property type="entry name" value="ASPERFURANONE POLYKETIDE SYNTHASE AFOG-RELATED"/>
    <property type="match status" value="1"/>
</dbReference>
<dbReference type="InterPro" id="IPR020843">
    <property type="entry name" value="ER"/>
</dbReference>
<dbReference type="InterPro" id="IPR042104">
    <property type="entry name" value="PKS_dehydratase_sf"/>
</dbReference>
<dbReference type="Gene3D" id="3.40.366.10">
    <property type="entry name" value="Malonyl-Coenzyme A Acyl Carrier Protein, domain 2"/>
    <property type="match status" value="1"/>
</dbReference>
<dbReference type="PROSITE" id="PS52004">
    <property type="entry name" value="KS3_2"/>
    <property type="match status" value="1"/>
</dbReference>
<dbReference type="EMBL" id="QGMG01000551">
    <property type="protein sequence ID" value="TVY52775.1"/>
    <property type="molecule type" value="Genomic_DNA"/>
</dbReference>
<dbReference type="InterPro" id="IPR036736">
    <property type="entry name" value="ACP-like_sf"/>
</dbReference>
<dbReference type="InterPro" id="IPR049900">
    <property type="entry name" value="PKS_mFAS_DH"/>
</dbReference>
<dbReference type="SUPFAM" id="SSF51735">
    <property type="entry name" value="NAD(P)-binding Rossmann-fold domains"/>
    <property type="match status" value="2"/>
</dbReference>
<dbReference type="GO" id="GO:0006633">
    <property type="term" value="P:fatty acid biosynthetic process"/>
    <property type="evidence" value="ECO:0007669"/>
    <property type="project" value="InterPro"/>
</dbReference>
<feature type="active site" description="Proton acceptor; for dehydratase activity" evidence="6">
    <location>
        <position position="988"/>
    </location>
</feature>
<feature type="domain" description="Ketosynthase family 3 (KS3)" evidence="8">
    <location>
        <begin position="11"/>
        <end position="437"/>
    </location>
</feature>
<dbReference type="PANTHER" id="PTHR43775">
    <property type="entry name" value="FATTY ACID SYNTHASE"/>
    <property type="match status" value="1"/>
</dbReference>
<dbReference type="Gene3D" id="3.90.180.10">
    <property type="entry name" value="Medium-chain alcohol dehydrogenases, catalytic domain"/>
    <property type="match status" value="1"/>
</dbReference>
<dbReference type="InterPro" id="IPR014043">
    <property type="entry name" value="Acyl_transferase_dom"/>
</dbReference>
<dbReference type="InterPro" id="IPR009081">
    <property type="entry name" value="PP-bd_ACP"/>
</dbReference>
<evidence type="ECO:0000259" key="7">
    <source>
        <dbReference type="PROSITE" id="PS50075"/>
    </source>
</evidence>
<dbReference type="GO" id="GO:0031177">
    <property type="term" value="F:phosphopantetheine binding"/>
    <property type="evidence" value="ECO:0007669"/>
    <property type="project" value="InterPro"/>
</dbReference>
<dbReference type="InterPro" id="IPR020807">
    <property type="entry name" value="PKS_DH"/>
</dbReference>
<dbReference type="Gene3D" id="3.30.70.3290">
    <property type="match status" value="1"/>
</dbReference>
<dbReference type="Gene3D" id="3.40.50.720">
    <property type="entry name" value="NAD(P)-binding Rossmann-like Domain"/>
    <property type="match status" value="3"/>
</dbReference>
<dbReference type="OrthoDB" id="329835at2759"/>
<dbReference type="SMART" id="SM00826">
    <property type="entry name" value="PKS_DH"/>
    <property type="match status" value="1"/>
</dbReference>
<dbReference type="SMART" id="SM00829">
    <property type="entry name" value="PKS_ER"/>
    <property type="match status" value="1"/>
</dbReference>
<dbReference type="SMART" id="SM00825">
    <property type="entry name" value="PKS_KS"/>
    <property type="match status" value="1"/>
</dbReference>
<dbReference type="SMART" id="SM00823">
    <property type="entry name" value="PKS_PP"/>
    <property type="match status" value="1"/>
</dbReference>
<keyword evidence="1" id="KW-0596">Phosphopantetheine</keyword>
<organism evidence="10 11">
    <name type="scientific">Lachnellula cervina</name>
    <dbReference type="NCBI Taxonomy" id="1316786"/>
    <lineage>
        <taxon>Eukaryota</taxon>
        <taxon>Fungi</taxon>
        <taxon>Dikarya</taxon>
        <taxon>Ascomycota</taxon>
        <taxon>Pezizomycotina</taxon>
        <taxon>Leotiomycetes</taxon>
        <taxon>Helotiales</taxon>
        <taxon>Lachnaceae</taxon>
        <taxon>Lachnellula</taxon>
    </lineage>
</organism>
<evidence type="ECO:0000259" key="8">
    <source>
        <dbReference type="PROSITE" id="PS52004"/>
    </source>
</evidence>
<name>A0A7D8YWM2_9HELO</name>
<dbReference type="Gene3D" id="3.10.129.110">
    <property type="entry name" value="Polyketide synthase dehydratase"/>
    <property type="match status" value="1"/>
</dbReference>
<dbReference type="SMART" id="SM00822">
    <property type="entry name" value="PKS_KR"/>
    <property type="match status" value="1"/>
</dbReference>
<dbReference type="SMART" id="SM00827">
    <property type="entry name" value="PKS_AT"/>
    <property type="match status" value="1"/>
</dbReference>
<dbReference type="InterPro" id="IPR057326">
    <property type="entry name" value="KR_dom"/>
</dbReference>
<dbReference type="CDD" id="cd05274">
    <property type="entry name" value="KR_FAS_SDR_x"/>
    <property type="match status" value="1"/>
</dbReference>
<evidence type="ECO:0000256" key="1">
    <source>
        <dbReference type="ARBA" id="ARBA00022450"/>
    </source>
</evidence>
<proteinExistence type="predicted"/>
<dbReference type="InterPro" id="IPR014031">
    <property type="entry name" value="Ketoacyl_synth_C"/>
</dbReference>
<keyword evidence="3" id="KW-0808">Transferase</keyword>
<dbReference type="FunFam" id="3.40.50.720:FF:000209">
    <property type="entry name" value="Polyketide synthase Pks12"/>
    <property type="match status" value="1"/>
</dbReference>
<gene>
    <name evidence="10" type="primary">hpm8</name>
    <name evidence="10" type="ORF">LCER1_G008110</name>
</gene>
<dbReference type="InterPro" id="IPR011032">
    <property type="entry name" value="GroES-like_sf"/>
</dbReference>
<accession>A0A7D8YWM2</accession>
<dbReference type="Pfam" id="PF08659">
    <property type="entry name" value="KR"/>
    <property type="match status" value="1"/>
</dbReference>
<dbReference type="GO" id="GO:0044550">
    <property type="term" value="P:secondary metabolite biosynthetic process"/>
    <property type="evidence" value="ECO:0007669"/>
    <property type="project" value="TreeGrafter"/>
</dbReference>
<dbReference type="InterPro" id="IPR020806">
    <property type="entry name" value="PKS_PP-bd"/>
</dbReference>
<dbReference type="GO" id="GO:0004315">
    <property type="term" value="F:3-oxoacyl-[acyl-carrier-protein] synthase activity"/>
    <property type="evidence" value="ECO:0007669"/>
    <property type="project" value="InterPro"/>
</dbReference>
<reference evidence="10 11" key="1">
    <citation type="submission" date="2018-05" db="EMBL/GenBank/DDBJ databases">
        <title>Whole genome sequencing for identification of molecular markers to develop diagnostic detection tools for the regulated plant pathogen Lachnellula willkommii.</title>
        <authorList>
            <person name="Giroux E."/>
            <person name="Bilodeau G."/>
        </authorList>
    </citation>
    <scope>NUCLEOTIDE SEQUENCE [LARGE SCALE GENOMIC DNA]</scope>
    <source>
        <strain evidence="10 11">CBS 625.97</strain>
    </source>
</reference>
<dbReference type="CDD" id="cd00833">
    <property type="entry name" value="PKS"/>
    <property type="match status" value="1"/>
</dbReference>
<feature type="domain" description="Carrier" evidence="7">
    <location>
        <begin position="2291"/>
        <end position="2368"/>
    </location>
</feature>
<dbReference type="InterPro" id="IPR016036">
    <property type="entry name" value="Malonyl_transacylase_ACP-bd"/>
</dbReference>
<evidence type="ECO:0000313" key="10">
    <source>
        <dbReference type="EMBL" id="TVY52775.1"/>
    </source>
</evidence>
<dbReference type="InterPro" id="IPR006162">
    <property type="entry name" value="Ppantetheine_attach_site"/>
</dbReference>
<dbReference type="GO" id="GO:0016491">
    <property type="term" value="F:oxidoreductase activity"/>
    <property type="evidence" value="ECO:0007669"/>
    <property type="project" value="UniProtKB-KW"/>
</dbReference>
<evidence type="ECO:0000256" key="2">
    <source>
        <dbReference type="ARBA" id="ARBA00022553"/>
    </source>
</evidence>
<evidence type="ECO:0000256" key="6">
    <source>
        <dbReference type="PROSITE-ProRule" id="PRU01363"/>
    </source>
</evidence>
<dbReference type="InterPro" id="IPR001227">
    <property type="entry name" value="Ac_transferase_dom_sf"/>
</dbReference>
<dbReference type="PROSITE" id="PS50075">
    <property type="entry name" value="CARRIER"/>
    <property type="match status" value="1"/>
</dbReference>
<dbReference type="SUPFAM" id="SSF50129">
    <property type="entry name" value="GroES-like"/>
    <property type="match status" value="1"/>
</dbReference>
<dbReference type="InterPro" id="IPR018201">
    <property type="entry name" value="Ketoacyl_synth_AS"/>
</dbReference>
<dbReference type="SUPFAM" id="SSF53901">
    <property type="entry name" value="Thiolase-like"/>
    <property type="match status" value="1"/>
</dbReference>
<dbReference type="Pfam" id="PF16197">
    <property type="entry name" value="KAsynt_C_assoc"/>
    <property type="match status" value="1"/>
</dbReference>
<dbReference type="Pfam" id="PF00109">
    <property type="entry name" value="ketoacyl-synt"/>
    <property type="match status" value="1"/>
</dbReference>
<dbReference type="Gene3D" id="3.40.47.10">
    <property type="match status" value="1"/>
</dbReference>
<keyword evidence="4" id="KW-0560">Oxidoreductase</keyword>
<dbReference type="GO" id="GO:1901336">
    <property type="term" value="P:lactone biosynthetic process"/>
    <property type="evidence" value="ECO:0007669"/>
    <property type="project" value="UniProtKB-ARBA"/>
</dbReference>
<dbReference type="InterPro" id="IPR016035">
    <property type="entry name" value="Acyl_Trfase/lysoPLipase"/>
</dbReference>
<evidence type="ECO:0000259" key="9">
    <source>
        <dbReference type="PROSITE" id="PS52019"/>
    </source>
</evidence>
<dbReference type="InterPro" id="IPR049551">
    <property type="entry name" value="PKS_DH_C"/>
</dbReference>
<dbReference type="InterPro" id="IPR014030">
    <property type="entry name" value="Ketoacyl_synth_N"/>
</dbReference>